<accession>A0A0D3CNL0</accession>
<dbReference type="InterPro" id="IPR004252">
    <property type="entry name" value="Probable_transposase_24"/>
</dbReference>
<dbReference type="Proteomes" id="UP000032141">
    <property type="component" value="Chromosome C6"/>
</dbReference>
<evidence type="ECO:0000256" key="1">
    <source>
        <dbReference type="SAM" id="MobiDB-lite"/>
    </source>
</evidence>
<feature type="compositionally biased region" description="Basic residues" evidence="1">
    <location>
        <begin position="1"/>
        <end position="19"/>
    </location>
</feature>
<feature type="compositionally biased region" description="Polar residues" evidence="1">
    <location>
        <begin position="29"/>
        <end position="38"/>
    </location>
</feature>
<dbReference type="HOGENOM" id="CLU_1246903_0_0_1"/>
<feature type="compositionally biased region" description="Basic and acidic residues" evidence="1">
    <location>
        <begin position="165"/>
        <end position="179"/>
    </location>
</feature>
<sequence>MAKTRGRGRVGGSRRSRRNKGLEVEDITPQVSSATTLKSLAAQADEVEDVTSRHDEVEDVTPEDGGVVEEDKGNDNEAVQAEKTMSEGDKEDPEVEDDEEACLTGQEQKEDEEEAHNMVEDGVLNEKENKEEALNMEEDGEISNKYREIRKNQIPHTTSRKGKLRLAEDMKKESKEPSKVTRSKVWPAGHTHADGRPVNRDGNHGSGPRAWPIKDCRGTVLG</sequence>
<proteinExistence type="predicted"/>
<evidence type="ECO:0000313" key="2">
    <source>
        <dbReference type="EnsemblPlants" id="Bo6g003290.1"/>
    </source>
</evidence>
<reference evidence="2" key="2">
    <citation type="submission" date="2015-03" db="UniProtKB">
        <authorList>
            <consortium name="EnsemblPlants"/>
        </authorList>
    </citation>
    <scope>IDENTIFICATION</scope>
</reference>
<feature type="compositionally biased region" description="Basic and acidic residues" evidence="1">
    <location>
        <begin position="191"/>
        <end position="203"/>
    </location>
</feature>
<dbReference type="AlphaFoldDB" id="A0A0D3CNL0"/>
<dbReference type="Gramene" id="Bo6g003290.1">
    <property type="protein sequence ID" value="Bo6g003290.1"/>
    <property type="gene ID" value="Bo6g003290"/>
</dbReference>
<reference evidence="2 3" key="1">
    <citation type="journal article" date="2014" name="Genome Biol.">
        <title>Transcriptome and methylome profiling reveals relics of genome dominance in the mesopolyploid Brassica oleracea.</title>
        <authorList>
            <person name="Parkin I.A."/>
            <person name="Koh C."/>
            <person name="Tang H."/>
            <person name="Robinson S.J."/>
            <person name="Kagale S."/>
            <person name="Clarke W.E."/>
            <person name="Town C.D."/>
            <person name="Nixon J."/>
            <person name="Krishnakumar V."/>
            <person name="Bidwell S.L."/>
            <person name="Denoeud F."/>
            <person name="Belcram H."/>
            <person name="Links M.G."/>
            <person name="Just J."/>
            <person name="Clarke C."/>
            <person name="Bender T."/>
            <person name="Huebert T."/>
            <person name="Mason A.S."/>
            <person name="Pires J.C."/>
            <person name="Barker G."/>
            <person name="Moore J."/>
            <person name="Walley P.G."/>
            <person name="Manoli S."/>
            <person name="Batley J."/>
            <person name="Edwards D."/>
            <person name="Nelson M.N."/>
            <person name="Wang X."/>
            <person name="Paterson A.H."/>
            <person name="King G."/>
            <person name="Bancroft I."/>
            <person name="Chalhoub B."/>
            <person name="Sharpe A.G."/>
        </authorList>
    </citation>
    <scope>NUCLEOTIDE SEQUENCE</scope>
    <source>
        <strain evidence="2 3">cv. TO1000</strain>
    </source>
</reference>
<organism evidence="2 3">
    <name type="scientific">Brassica oleracea var. oleracea</name>
    <dbReference type="NCBI Taxonomy" id="109376"/>
    <lineage>
        <taxon>Eukaryota</taxon>
        <taxon>Viridiplantae</taxon>
        <taxon>Streptophyta</taxon>
        <taxon>Embryophyta</taxon>
        <taxon>Tracheophyta</taxon>
        <taxon>Spermatophyta</taxon>
        <taxon>Magnoliopsida</taxon>
        <taxon>eudicotyledons</taxon>
        <taxon>Gunneridae</taxon>
        <taxon>Pentapetalae</taxon>
        <taxon>rosids</taxon>
        <taxon>malvids</taxon>
        <taxon>Brassicales</taxon>
        <taxon>Brassicaceae</taxon>
        <taxon>Brassiceae</taxon>
        <taxon>Brassica</taxon>
    </lineage>
</organism>
<evidence type="ECO:0000313" key="3">
    <source>
        <dbReference type="Proteomes" id="UP000032141"/>
    </source>
</evidence>
<dbReference type="Pfam" id="PF03004">
    <property type="entry name" value="Transposase_24"/>
    <property type="match status" value="1"/>
</dbReference>
<feature type="compositionally biased region" description="Basic and acidic residues" evidence="1">
    <location>
        <begin position="115"/>
        <end position="133"/>
    </location>
</feature>
<feature type="compositionally biased region" description="Acidic residues" evidence="1">
    <location>
        <begin position="89"/>
        <end position="101"/>
    </location>
</feature>
<name>A0A0D3CNL0_BRAOL</name>
<dbReference type="EnsemblPlants" id="Bo6g003290.1">
    <property type="protein sequence ID" value="Bo6g003290.1"/>
    <property type="gene ID" value="Bo6g003290"/>
</dbReference>
<protein>
    <submittedName>
        <fullName evidence="2">Uncharacterized protein</fullName>
    </submittedName>
</protein>
<feature type="compositionally biased region" description="Acidic residues" evidence="1">
    <location>
        <begin position="57"/>
        <end position="68"/>
    </location>
</feature>
<feature type="compositionally biased region" description="Basic and acidic residues" evidence="1">
    <location>
        <begin position="142"/>
        <end position="151"/>
    </location>
</feature>
<keyword evidence="3" id="KW-1185">Reference proteome</keyword>
<feature type="compositionally biased region" description="Basic and acidic residues" evidence="1">
    <location>
        <begin position="212"/>
        <end position="222"/>
    </location>
</feature>
<feature type="region of interest" description="Disordered" evidence="1">
    <location>
        <begin position="1"/>
        <end position="222"/>
    </location>
</feature>